<dbReference type="Gene3D" id="3.30.70.80">
    <property type="entry name" value="Peptidase S8 propeptide/proteinase inhibitor I9"/>
    <property type="match status" value="1"/>
</dbReference>
<dbReference type="FunFam" id="3.30.70.80:FF:000002">
    <property type="entry name" value="Subtilisin-like protease SBT5.3"/>
    <property type="match status" value="1"/>
</dbReference>
<evidence type="ECO:0000256" key="2">
    <source>
        <dbReference type="ARBA" id="ARBA00011073"/>
    </source>
</evidence>
<keyword evidence="4" id="KW-0732">Signal</keyword>
<evidence type="ECO:0000256" key="4">
    <source>
        <dbReference type="ARBA" id="ARBA00022729"/>
    </source>
</evidence>
<evidence type="ECO:0000256" key="6">
    <source>
        <dbReference type="ARBA" id="ARBA00022825"/>
    </source>
</evidence>
<evidence type="ECO:0000313" key="9">
    <source>
        <dbReference type="Proteomes" id="UP000030645"/>
    </source>
</evidence>
<dbReference type="eggNOG" id="ENOG502QRA7">
    <property type="taxonomic scope" value="Eukaryota"/>
</dbReference>
<dbReference type="Proteomes" id="UP000030645">
    <property type="component" value="Unassembled WGS sequence"/>
</dbReference>
<dbReference type="STRING" id="981085.W9S392"/>
<keyword evidence="9" id="KW-1185">Reference proteome</keyword>
<comment type="subcellular location">
    <subcellularLocation>
        <location evidence="1">Secreted</location>
    </subcellularLocation>
</comment>
<reference evidence="9" key="1">
    <citation type="submission" date="2013-01" db="EMBL/GenBank/DDBJ databases">
        <title>Draft Genome Sequence of a Mulberry Tree, Morus notabilis C.K. Schneid.</title>
        <authorList>
            <person name="He N."/>
            <person name="Zhao S."/>
        </authorList>
    </citation>
    <scope>NUCLEOTIDE SEQUENCE</scope>
</reference>
<dbReference type="Pfam" id="PF05922">
    <property type="entry name" value="Inhibitor_I9"/>
    <property type="match status" value="1"/>
</dbReference>
<keyword evidence="6" id="KW-0720">Serine protease</keyword>
<evidence type="ECO:0000259" key="7">
    <source>
        <dbReference type="Pfam" id="PF05922"/>
    </source>
</evidence>
<protein>
    <submittedName>
        <fullName evidence="8">Xylem serine proteinase 1</fullName>
    </submittedName>
</protein>
<dbReference type="InterPro" id="IPR037045">
    <property type="entry name" value="S8pro/Inhibitor_I9_sf"/>
</dbReference>
<dbReference type="EMBL" id="KE345707">
    <property type="protein sequence ID" value="EXC11902.1"/>
    <property type="molecule type" value="Genomic_DNA"/>
</dbReference>
<proteinExistence type="inferred from homology"/>
<comment type="similarity">
    <text evidence="2">Belongs to the peptidase S8 family.</text>
</comment>
<dbReference type="AlphaFoldDB" id="W9S392"/>
<dbReference type="InterPro" id="IPR045051">
    <property type="entry name" value="SBT"/>
</dbReference>
<accession>W9S392</accession>
<dbReference type="InterPro" id="IPR010259">
    <property type="entry name" value="S8pro/Inhibitor_I9"/>
</dbReference>
<dbReference type="GO" id="GO:0005576">
    <property type="term" value="C:extracellular region"/>
    <property type="evidence" value="ECO:0007669"/>
    <property type="project" value="UniProtKB-SubCell"/>
</dbReference>
<sequence>MQVHIVYMGDKPKGQIFGGSTSCSEHRSMLESVLGSADAAKELLIYSYGRSFNGFAAKLSDEEVERLLDVDEVVSVFPDTPLQLHMTRSWDFLGLTSSDAGPLHSERDVIIGFLDSGQKMKPHGSLLFPYK</sequence>
<evidence type="ECO:0000256" key="5">
    <source>
        <dbReference type="ARBA" id="ARBA00022801"/>
    </source>
</evidence>
<keyword evidence="3" id="KW-0645">Protease</keyword>
<organism evidence="8 9">
    <name type="scientific">Morus notabilis</name>
    <dbReference type="NCBI Taxonomy" id="981085"/>
    <lineage>
        <taxon>Eukaryota</taxon>
        <taxon>Viridiplantae</taxon>
        <taxon>Streptophyta</taxon>
        <taxon>Embryophyta</taxon>
        <taxon>Tracheophyta</taxon>
        <taxon>Spermatophyta</taxon>
        <taxon>Magnoliopsida</taxon>
        <taxon>eudicotyledons</taxon>
        <taxon>Gunneridae</taxon>
        <taxon>Pentapetalae</taxon>
        <taxon>rosids</taxon>
        <taxon>fabids</taxon>
        <taxon>Rosales</taxon>
        <taxon>Moraceae</taxon>
        <taxon>Moreae</taxon>
        <taxon>Morus</taxon>
    </lineage>
</organism>
<evidence type="ECO:0000313" key="8">
    <source>
        <dbReference type="EMBL" id="EXC11902.1"/>
    </source>
</evidence>
<dbReference type="SUPFAM" id="SSF52743">
    <property type="entry name" value="Subtilisin-like"/>
    <property type="match status" value="1"/>
</dbReference>
<evidence type="ECO:0000256" key="1">
    <source>
        <dbReference type="ARBA" id="ARBA00004613"/>
    </source>
</evidence>
<keyword evidence="5" id="KW-0378">Hydrolase</keyword>
<feature type="domain" description="Inhibitor I9" evidence="7">
    <location>
        <begin position="3"/>
        <end position="85"/>
    </location>
</feature>
<dbReference type="GO" id="GO:0006508">
    <property type="term" value="P:proteolysis"/>
    <property type="evidence" value="ECO:0007669"/>
    <property type="project" value="UniProtKB-KW"/>
</dbReference>
<dbReference type="InterPro" id="IPR036852">
    <property type="entry name" value="Peptidase_S8/S53_dom_sf"/>
</dbReference>
<dbReference type="GO" id="GO:0004252">
    <property type="term" value="F:serine-type endopeptidase activity"/>
    <property type="evidence" value="ECO:0007669"/>
    <property type="project" value="InterPro"/>
</dbReference>
<evidence type="ECO:0000256" key="3">
    <source>
        <dbReference type="ARBA" id="ARBA00022670"/>
    </source>
</evidence>
<name>W9S392_9ROSA</name>
<gene>
    <name evidence="8" type="ORF">L484_005365</name>
</gene>
<dbReference type="PANTHER" id="PTHR10795">
    <property type="entry name" value="PROPROTEIN CONVERTASE SUBTILISIN/KEXIN"/>
    <property type="match status" value="1"/>
</dbReference>